<name>A0A164MLQ0_9NOCA</name>
<dbReference type="OrthoDB" id="9954208at2"/>
<protein>
    <submittedName>
        <fullName evidence="2">Uncharacterized protein</fullName>
    </submittedName>
</protein>
<gene>
    <name evidence="2" type="ORF">AWN90_33135</name>
</gene>
<reference evidence="2 3" key="1">
    <citation type="submission" date="2016-04" db="EMBL/GenBank/DDBJ databases">
        <authorList>
            <person name="Evans L.H."/>
            <person name="Alamgir A."/>
            <person name="Owens N."/>
            <person name="Weber N.D."/>
            <person name="Virtaneva K."/>
            <person name="Barbian K."/>
            <person name="Babar A."/>
            <person name="Rosenke K."/>
        </authorList>
    </citation>
    <scope>NUCLEOTIDE SEQUENCE [LARGE SCALE GENOMIC DNA]</scope>
    <source>
        <strain evidence="2 3">IFM 0406</strain>
    </source>
</reference>
<evidence type="ECO:0000256" key="1">
    <source>
        <dbReference type="SAM" id="SignalP"/>
    </source>
</evidence>
<accession>A0A164MLQ0</accession>
<feature type="chain" id="PRO_5007851761" evidence="1">
    <location>
        <begin position="26"/>
        <end position="142"/>
    </location>
</feature>
<dbReference type="AlphaFoldDB" id="A0A164MLQ0"/>
<comment type="caution">
    <text evidence="2">The sequence shown here is derived from an EMBL/GenBank/DDBJ whole genome shotgun (WGS) entry which is preliminary data.</text>
</comment>
<keyword evidence="3" id="KW-1185">Reference proteome</keyword>
<evidence type="ECO:0000313" key="3">
    <source>
        <dbReference type="Proteomes" id="UP000076512"/>
    </source>
</evidence>
<sequence>MRRAELLSAALLFTAALVSAPAANAAAAPACGTQLSDWQHATYTGTLFDEHGMLHPVTVRVPGNTATVESDTGQWEVRNMRVELRGDTLTWGQDIPDYSFHQTLHDPLCADSTTVIAAAFTAETGTLVGGSTATGWVVRTGD</sequence>
<dbReference type="STRING" id="455432.AWN90_33135"/>
<proteinExistence type="predicted"/>
<keyword evidence="1" id="KW-0732">Signal</keyword>
<evidence type="ECO:0000313" key="2">
    <source>
        <dbReference type="EMBL" id="KZM73473.1"/>
    </source>
</evidence>
<organism evidence="2 3">
    <name type="scientific">Nocardia terpenica</name>
    <dbReference type="NCBI Taxonomy" id="455432"/>
    <lineage>
        <taxon>Bacteria</taxon>
        <taxon>Bacillati</taxon>
        <taxon>Actinomycetota</taxon>
        <taxon>Actinomycetes</taxon>
        <taxon>Mycobacteriales</taxon>
        <taxon>Nocardiaceae</taxon>
        <taxon>Nocardia</taxon>
    </lineage>
</organism>
<dbReference type="Proteomes" id="UP000076512">
    <property type="component" value="Unassembled WGS sequence"/>
</dbReference>
<dbReference type="RefSeq" id="WP_067590887.1">
    <property type="nucleotide sequence ID" value="NZ_JABMCZ010000001.1"/>
</dbReference>
<dbReference type="EMBL" id="LWGR01000007">
    <property type="protein sequence ID" value="KZM73473.1"/>
    <property type="molecule type" value="Genomic_DNA"/>
</dbReference>
<feature type="signal peptide" evidence="1">
    <location>
        <begin position="1"/>
        <end position="25"/>
    </location>
</feature>